<dbReference type="PANTHER" id="PTHR47186">
    <property type="entry name" value="LEUCINE-RICH REPEAT-CONTAINING PROTEIN 57"/>
    <property type="match status" value="1"/>
</dbReference>
<evidence type="ECO:0000256" key="1">
    <source>
        <dbReference type="ARBA" id="ARBA00022614"/>
    </source>
</evidence>
<dbReference type="InterPro" id="IPR003591">
    <property type="entry name" value="Leu-rich_rpt_typical-subtyp"/>
</dbReference>
<name>A0A059C6Z5_EUCGR</name>
<dbReference type="Gramene" id="KCW73926">
    <property type="protein sequence ID" value="KCW73926"/>
    <property type="gene ID" value="EUGRSUZ_E02513"/>
</dbReference>
<dbReference type="InParanoid" id="A0A059C6Z5"/>
<gene>
    <name evidence="4" type="ORF">EUGRSUZ_E02513</name>
</gene>
<dbReference type="SMART" id="SM00369">
    <property type="entry name" value="LRR_TYP"/>
    <property type="match status" value="5"/>
</dbReference>
<dbReference type="EMBL" id="KK198757">
    <property type="protein sequence ID" value="KCW73926.1"/>
    <property type="molecule type" value="Genomic_DNA"/>
</dbReference>
<sequence length="475" mass="54402">MTRLKELSLTNSDLPKLPNSIGDLRKLRTMTLTNSSMVKLPKTIGGLESLLELDLTRTGIRKLPASIGNLKKLRNLSMVHAPIKKLPKEIGGLESLLVLNLSSTKITKDLPKAIWMLKNLKVLDAAYCKNMEGEIPSEIEGLSFLRRLELSNSKIRRLPTTMNKLSHLQELCLDECYELEQLPKLPVSLKELKFSPHLFWTVLDLSYLSNLVDLHIRDGTPLLPKFRQEAPNIKWIEGLYCLEKLTLVIGDVEFPPINLDYLSCLRTLEITCVRMRSLKRLPSSLEALTLRHVKSRMKRSLFSNLTNLSRLWFDSCQLRKVKFDDVLGQQLQKLRSLDFYGNITLWRLTVSGLKGLRRLKTTRCPALMEIRGVEKLESLEELSIDECSFLERLPDLSKLKKLQNLSLTGIPLERLPDLSKFKELRDLNLSGFPQEKLPDLHIPDTCEVSFEDFMGTYKEWKDTRRNGAGDISNPL</sequence>
<dbReference type="STRING" id="71139.A0A059C6Z5"/>
<dbReference type="Pfam" id="PF23598">
    <property type="entry name" value="LRR_14"/>
    <property type="match status" value="1"/>
</dbReference>
<evidence type="ECO:0000259" key="3">
    <source>
        <dbReference type="Pfam" id="PF23598"/>
    </source>
</evidence>
<dbReference type="Gene3D" id="3.80.10.10">
    <property type="entry name" value="Ribonuclease Inhibitor"/>
    <property type="match status" value="2"/>
</dbReference>
<reference evidence="4" key="1">
    <citation type="submission" date="2013-07" db="EMBL/GenBank/DDBJ databases">
        <title>The genome of Eucalyptus grandis.</title>
        <authorList>
            <person name="Schmutz J."/>
            <person name="Hayes R."/>
            <person name="Myburg A."/>
            <person name="Tuskan G."/>
            <person name="Grattapaglia D."/>
            <person name="Rokhsar D.S."/>
        </authorList>
    </citation>
    <scope>NUCLEOTIDE SEQUENCE</scope>
    <source>
        <tissue evidence="4">Leaf extractions</tissue>
    </source>
</reference>
<dbReference type="InterPro" id="IPR055414">
    <property type="entry name" value="LRR_R13L4/SHOC2-like"/>
</dbReference>
<dbReference type="AlphaFoldDB" id="A0A059C6Z5"/>
<evidence type="ECO:0000256" key="2">
    <source>
        <dbReference type="ARBA" id="ARBA00022737"/>
    </source>
</evidence>
<keyword evidence="2" id="KW-0677">Repeat</keyword>
<organism evidence="4">
    <name type="scientific">Eucalyptus grandis</name>
    <name type="common">Flooded gum</name>
    <dbReference type="NCBI Taxonomy" id="71139"/>
    <lineage>
        <taxon>Eukaryota</taxon>
        <taxon>Viridiplantae</taxon>
        <taxon>Streptophyta</taxon>
        <taxon>Embryophyta</taxon>
        <taxon>Tracheophyta</taxon>
        <taxon>Spermatophyta</taxon>
        <taxon>Magnoliopsida</taxon>
        <taxon>eudicotyledons</taxon>
        <taxon>Gunneridae</taxon>
        <taxon>Pentapetalae</taxon>
        <taxon>rosids</taxon>
        <taxon>malvids</taxon>
        <taxon>Myrtales</taxon>
        <taxon>Myrtaceae</taxon>
        <taxon>Myrtoideae</taxon>
        <taxon>Eucalypteae</taxon>
        <taxon>Eucalyptus</taxon>
    </lineage>
</organism>
<feature type="domain" description="Disease resistance R13L4/SHOC-2-like LRR" evidence="3">
    <location>
        <begin position="3"/>
        <end position="80"/>
    </location>
</feature>
<proteinExistence type="predicted"/>
<evidence type="ECO:0000313" key="4">
    <source>
        <dbReference type="EMBL" id="KCW73926.1"/>
    </source>
</evidence>
<dbReference type="SUPFAM" id="SSF52047">
    <property type="entry name" value="RNI-like"/>
    <property type="match status" value="1"/>
</dbReference>
<dbReference type="PANTHER" id="PTHR47186:SF61">
    <property type="entry name" value="LEUCINE-RICH REPEAT-CONTAINING PROTEIN 57-RELATED"/>
    <property type="match status" value="1"/>
</dbReference>
<dbReference type="InterPro" id="IPR032675">
    <property type="entry name" value="LRR_dom_sf"/>
</dbReference>
<protein>
    <recommendedName>
        <fullName evidence="3">Disease resistance R13L4/SHOC-2-like LRR domain-containing protein</fullName>
    </recommendedName>
</protein>
<keyword evidence="1" id="KW-0433">Leucine-rich repeat</keyword>
<dbReference type="OMA" id="KESHPPN"/>
<accession>A0A059C6Z5</accession>